<feature type="region of interest" description="Disordered" evidence="3">
    <location>
        <begin position="233"/>
        <end position="256"/>
    </location>
</feature>
<evidence type="ECO:0000256" key="1">
    <source>
        <dbReference type="ARBA" id="ARBA00022884"/>
    </source>
</evidence>
<feature type="compositionally biased region" description="Low complexity" evidence="3">
    <location>
        <begin position="94"/>
        <end position="103"/>
    </location>
</feature>
<dbReference type="EMBL" id="CP049013">
    <property type="protein sequence ID" value="QID88248.1"/>
    <property type="molecule type" value="Genomic_DNA"/>
</dbReference>
<gene>
    <name evidence="5" type="primary">NAB3_2</name>
    <name evidence="5" type="ORF">GRS66_010957</name>
</gene>
<dbReference type="SMART" id="SM00360">
    <property type="entry name" value="RRM"/>
    <property type="match status" value="1"/>
</dbReference>
<feature type="compositionally biased region" description="Pro residues" evidence="3">
    <location>
        <begin position="542"/>
        <end position="558"/>
    </location>
</feature>
<organism evidence="5 6">
    <name type="scientific">Saccharomyces pastorianus</name>
    <name type="common">Lager yeast</name>
    <name type="synonym">Saccharomyces cerevisiae x Saccharomyces eubayanus</name>
    <dbReference type="NCBI Taxonomy" id="27292"/>
    <lineage>
        <taxon>Eukaryota</taxon>
        <taxon>Fungi</taxon>
        <taxon>Dikarya</taxon>
        <taxon>Ascomycota</taxon>
        <taxon>Saccharomycotina</taxon>
        <taxon>Saccharomycetes</taxon>
        <taxon>Saccharomycetales</taxon>
        <taxon>Saccharomycetaceae</taxon>
        <taxon>Saccharomyces</taxon>
    </lineage>
</organism>
<feature type="region of interest" description="Disordered" evidence="3">
    <location>
        <begin position="607"/>
        <end position="647"/>
    </location>
</feature>
<evidence type="ECO:0000259" key="4">
    <source>
        <dbReference type="PROSITE" id="PS50102"/>
    </source>
</evidence>
<proteinExistence type="predicted"/>
<evidence type="ECO:0000256" key="2">
    <source>
        <dbReference type="PROSITE-ProRule" id="PRU00176"/>
    </source>
</evidence>
<evidence type="ECO:0000256" key="3">
    <source>
        <dbReference type="SAM" id="MobiDB-lite"/>
    </source>
</evidence>
<feature type="region of interest" description="Disordered" evidence="3">
    <location>
        <begin position="688"/>
        <end position="785"/>
    </location>
</feature>
<feature type="compositionally biased region" description="Low complexity" evidence="3">
    <location>
        <begin position="732"/>
        <end position="768"/>
    </location>
</feature>
<feature type="domain" description="RRM" evidence="4">
    <location>
        <begin position="297"/>
        <end position="368"/>
    </location>
</feature>
<sequence length="785" mass="88049">MSEENDNIEVQDVPSPEQSMGSDSNENESMNNINDDEQSESNDQEEEQEAEREEENEEQHELEDVNDEEEEEKEDAEGEEEEDENEEGEEEDQGNGNSSAELDSSSEDDDDEEEEDAEEESDKPKDDQAESTSMNGPNEELQTEQTGADTAGNEVSGEENENTQSVNMENVNYELLQKQVKYIMDSNMLNLPQFQHLPHDEKMSAILAMLNSNSDTALFSPVQEAPVATAGTMAPAPTGSAKNIDQRKPPLSDAQRRMRLPRADLSKPITEEEHDRYTAYLHGENKITEMHNIPPKSRLFIGNLPLKNVSKEDLFRIFSPYGHIMQINIKNAFGFIQFDNPLSVRDAIECESQEMNFGKKLILEVSSSNARPQFDHGDHGTNSSSTYISSAKRPFQTESADIYNDDNGANFKKSKRHTPSCVIYVKRTADRTYASEVFNRFRDGTGLETDMIFLKPRMELGKMINDVAYDGVWGVVLVNKTHNVDVQTFYRGSQGETKFDEYISISAEDAVAIFNNIKNNRNSSRPTDYRAMNHQQNVYGAPPLPVPTAPAVVPPPQPNYYQNYGMPPPQQQQQQQPYGQSYGMPPPSHDQGYAAQAQIPINQNYGRYQSSVSAPPPPQQQQMPQGYGRYQGAPPPQPSSQTPMDQQQLLSAIQNLPPNVVSNLLSMAQQQQQQPHAQQQLVGLIQSMQGQAPQQQQQQLGGYASMNPSPPPMNNYNGQNMSAKSPVPPMPHQGQPLQQPPQQQQQQQQQQQPPHQQQPPQQQHHQQPAGNNVQSLLDSLAKLQK</sequence>
<dbReference type="PANTHER" id="PTHR13968">
    <property type="entry name" value="HETEROGENEOUS NUCLEAR RIBONUCLEOPROTEIN"/>
    <property type="match status" value="1"/>
</dbReference>
<dbReference type="Proteomes" id="UP000501346">
    <property type="component" value="Chromosome SeXVI"/>
</dbReference>
<dbReference type="InterPro" id="IPR012677">
    <property type="entry name" value="Nucleotide-bd_a/b_plait_sf"/>
</dbReference>
<dbReference type="PANTHER" id="PTHR13968:SF26">
    <property type="entry name" value="RRM DOMAIN-CONTAINING PROTEIN"/>
    <property type="match status" value="1"/>
</dbReference>
<feature type="compositionally biased region" description="Low complexity" evidence="3">
    <location>
        <begin position="559"/>
        <end position="583"/>
    </location>
</feature>
<feature type="compositionally biased region" description="Basic and acidic residues" evidence="3">
    <location>
        <begin position="244"/>
        <end position="256"/>
    </location>
</feature>
<evidence type="ECO:0000313" key="5">
    <source>
        <dbReference type="EMBL" id="QID88248.1"/>
    </source>
</evidence>
<dbReference type="CDD" id="cd12342">
    <property type="entry name" value="RRM_Nab3p"/>
    <property type="match status" value="1"/>
</dbReference>
<dbReference type="InterPro" id="IPR035979">
    <property type="entry name" value="RBD_domain_sf"/>
</dbReference>
<evidence type="ECO:0000313" key="6">
    <source>
        <dbReference type="Proteomes" id="UP000501346"/>
    </source>
</evidence>
<name>A0A6C1EFR1_SACPS</name>
<dbReference type="SUPFAM" id="SSF52954">
    <property type="entry name" value="Class II aaRS ABD-related"/>
    <property type="match status" value="1"/>
</dbReference>
<feature type="compositionally biased region" description="Low complexity" evidence="3">
    <location>
        <begin position="688"/>
        <end position="699"/>
    </location>
</feature>
<dbReference type="Gene3D" id="3.30.70.330">
    <property type="match status" value="1"/>
</dbReference>
<dbReference type="OrthoDB" id="10044938at2759"/>
<dbReference type="SUPFAM" id="SSF54928">
    <property type="entry name" value="RNA-binding domain, RBD"/>
    <property type="match status" value="1"/>
</dbReference>
<keyword evidence="6" id="KW-1185">Reference proteome</keyword>
<protein>
    <submittedName>
        <fullName evidence="5">Nuclear polyadenylated RNA-binding protein 3</fullName>
    </submittedName>
</protein>
<accession>A0A6C1EFR1</accession>
<dbReference type="InterPro" id="IPR036621">
    <property type="entry name" value="Anticodon-bd_dom_sf"/>
</dbReference>
<reference evidence="5 6" key="1">
    <citation type="journal article" date="2019" name="BMC Genomics">
        <title>Chromosome level assembly and comparative genome analysis confirm lager-brewing yeasts originated from a single hybridization.</title>
        <authorList>
            <person name="Salazar A.N."/>
            <person name="Gorter de Vries A.R."/>
            <person name="van den Broek M."/>
            <person name="Brouwers N."/>
            <person name="de la Torre Cortes P."/>
            <person name="Kuijpers N.G.A."/>
            <person name="Daran J.G."/>
            <person name="Abeel T."/>
        </authorList>
    </citation>
    <scope>NUCLEOTIDE SEQUENCE [LARGE SCALE GENOMIC DNA]</scope>
    <source>
        <strain evidence="5 6">CBS 1483</strain>
    </source>
</reference>
<dbReference type="AlphaFoldDB" id="A0A6C1EFR1"/>
<feature type="region of interest" description="Disordered" evidence="3">
    <location>
        <begin position="537"/>
        <end position="592"/>
    </location>
</feature>
<feature type="compositionally biased region" description="Polar residues" evidence="3">
    <location>
        <begin position="16"/>
        <end position="33"/>
    </location>
</feature>
<keyword evidence="1 2" id="KW-0694">RNA-binding</keyword>
<dbReference type="Pfam" id="PF00076">
    <property type="entry name" value="RRM_1"/>
    <property type="match status" value="1"/>
</dbReference>
<feature type="compositionally biased region" description="Acidic residues" evidence="3">
    <location>
        <begin position="34"/>
        <end position="93"/>
    </location>
</feature>
<feature type="region of interest" description="Disordered" evidence="3">
    <location>
        <begin position="1"/>
        <end position="167"/>
    </location>
</feature>
<dbReference type="GO" id="GO:0003723">
    <property type="term" value="F:RNA binding"/>
    <property type="evidence" value="ECO:0007669"/>
    <property type="project" value="UniProtKB-UniRule"/>
</dbReference>
<feature type="compositionally biased region" description="Acidic residues" evidence="3">
    <location>
        <begin position="104"/>
        <end position="121"/>
    </location>
</feature>
<dbReference type="PROSITE" id="PS50102">
    <property type="entry name" value="RRM"/>
    <property type="match status" value="1"/>
</dbReference>
<dbReference type="InterPro" id="IPR034167">
    <property type="entry name" value="Nab3_RRM"/>
</dbReference>
<dbReference type="InterPro" id="IPR000504">
    <property type="entry name" value="RRM_dom"/>
</dbReference>
<dbReference type="Gene3D" id="3.40.50.800">
    <property type="entry name" value="Anticodon-binding domain"/>
    <property type="match status" value="1"/>
</dbReference>
<dbReference type="InterPro" id="IPR051186">
    <property type="entry name" value="RRM_HNRPC/RALY_subfam"/>
</dbReference>